<feature type="domain" description="DJ-1/PfpI" evidence="3">
    <location>
        <begin position="8"/>
        <end position="191"/>
    </location>
</feature>
<dbReference type="PANTHER" id="PTHR48094:SF12">
    <property type="entry name" value="PARKINSON DISEASE PROTEIN 7 HOMOLOG"/>
    <property type="match status" value="1"/>
</dbReference>
<organism evidence="4 5">
    <name type="scientific">Dimargaris verticillata</name>
    <dbReference type="NCBI Taxonomy" id="2761393"/>
    <lineage>
        <taxon>Eukaryota</taxon>
        <taxon>Fungi</taxon>
        <taxon>Fungi incertae sedis</taxon>
        <taxon>Zoopagomycota</taxon>
        <taxon>Kickxellomycotina</taxon>
        <taxon>Dimargaritomycetes</taxon>
        <taxon>Dimargaritales</taxon>
        <taxon>Dimargaritaceae</taxon>
        <taxon>Dimargaris</taxon>
    </lineage>
</organism>
<evidence type="ECO:0000259" key="3">
    <source>
        <dbReference type="Pfam" id="PF01965"/>
    </source>
</evidence>
<dbReference type="GO" id="GO:1903189">
    <property type="term" value="P:glyoxal metabolic process"/>
    <property type="evidence" value="ECO:0007669"/>
    <property type="project" value="TreeGrafter"/>
</dbReference>
<evidence type="ECO:0000256" key="1">
    <source>
        <dbReference type="ARBA" id="ARBA00013134"/>
    </source>
</evidence>
<name>A0A9W8B625_9FUNG</name>
<evidence type="ECO:0000256" key="2">
    <source>
        <dbReference type="ARBA" id="ARBA00048082"/>
    </source>
</evidence>
<dbReference type="Gene3D" id="3.40.50.880">
    <property type="match status" value="1"/>
</dbReference>
<dbReference type="OrthoDB" id="543156at2759"/>
<gene>
    <name evidence="4" type="ORF">H4R34_000536</name>
</gene>
<evidence type="ECO:0000313" key="4">
    <source>
        <dbReference type="EMBL" id="KAJ1984633.1"/>
    </source>
</evidence>
<dbReference type="CDD" id="cd03135">
    <property type="entry name" value="GATase1_DJ-1"/>
    <property type="match status" value="1"/>
</dbReference>
<comment type="catalytic activity">
    <reaction evidence="2">
        <text>methylglyoxal + H2O = (R)-lactate + H(+)</text>
        <dbReference type="Rhea" id="RHEA:27754"/>
        <dbReference type="ChEBI" id="CHEBI:15377"/>
        <dbReference type="ChEBI" id="CHEBI:15378"/>
        <dbReference type="ChEBI" id="CHEBI:16004"/>
        <dbReference type="ChEBI" id="CHEBI:17158"/>
        <dbReference type="EC" id="4.2.1.130"/>
    </reaction>
</comment>
<dbReference type="GO" id="GO:0019172">
    <property type="term" value="F:glyoxalase III activity"/>
    <property type="evidence" value="ECO:0007669"/>
    <property type="project" value="UniProtKB-EC"/>
</dbReference>
<dbReference type="PANTHER" id="PTHR48094">
    <property type="entry name" value="PROTEIN/NUCLEIC ACID DEGLYCASE DJ-1-RELATED"/>
    <property type="match status" value="1"/>
</dbReference>
<sequence>MASPQPRTALMFVANGSEDVETVGTLDVLRRAQVQVTVVAVEQAANASHVELSNGTKLVPDQRLEDTTALALTKFDAVVIPGGGPGTQTLKQNGTVLQVLRSYDQNKKTVAAICAGPTVLQAARLGLPSVQGGGAATTLAHRCLRLTSYPTARAQLESDYDYCEDTVVVDGHIITSRGPATALHFGVAIAKALVGDKVATKVAQDMLVV</sequence>
<dbReference type="GO" id="GO:0006979">
    <property type="term" value="P:response to oxidative stress"/>
    <property type="evidence" value="ECO:0007669"/>
    <property type="project" value="TreeGrafter"/>
</dbReference>
<dbReference type="InterPro" id="IPR002818">
    <property type="entry name" value="DJ-1/PfpI"/>
</dbReference>
<dbReference type="EC" id="4.2.1.130" evidence="1"/>
<accession>A0A9W8B625</accession>
<proteinExistence type="predicted"/>
<dbReference type="AlphaFoldDB" id="A0A9W8B625"/>
<dbReference type="Proteomes" id="UP001151582">
    <property type="component" value="Unassembled WGS sequence"/>
</dbReference>
<dbReference type="InterPro" id="IPR006287">
    <property type="entry name" value="DJ-1"/>
</dbReference>
<dbReference type="Pfam" id="PF01965">
    <property type="entry name" value="DJ-1_PfpI"/>
    <property type="match status" value="1"/>
</dbReference>
<comment type="caution">
    <text evidence="4">The sequence shown here is derived from an EMBL/GenBank/DDBJ whole genome shotgun (WGS) entry which is preliminary data.</text>
</comment>
<dbReference type="SUPFAM" id="SSF52317">
    <property type="entry name" value="Class I glutamine amidotransferase-like"/>
    <property type="match status" value="1"/>
</dbReference>
<dbReference type="GO" id="GO:0005634">
    <property type="term" value="C:nucleus"/>
    <property type="evidence" value="ECO:0007669"/>
    <property type="project" value="TreeGrafter"/>
</dbReference>
<dbReference type="GO" id="GO:0005739">
    <property type="term" value="C:mitochondrion"/>
    <property type="evidence" value="ECO:0007669"/>
    <property type="project" value="TreeGrafter"/>
</dbReference>
<reference evidence="4" key="1">
    <citation type="submission" date="2022-07" db="EMBL/GenBank/DDBJ databases">
        <title>Phylogenomic reconstructions and comparative analyses of Kickxellomycotina fungi.</title>
        <authorList>
            <person name="Reynolds N.K."/>
            <person name="Stajich J.E."/>
            <person name="Barry K."/>
            <person name="Grigoriev I.V."/>
            <person name="Crous P."/>
            <person name="Smith M.E."/>
        </authorList>
    </citation>
    <scope>NUCLEOTIDE SEQUENCE</scope>
    <source>
        <strain evidence="4">RSA 567</strain>
    </source>
</reference>
<dbReference type="InterPro" id="IPR050325">
    <property type="entry name" value="Prot/Nucl_acid_deglycase"/>
</dbReference>
<dbReference type="NCBIfam" id="TIGR01383">
    <property type="entry name" value="not_thiJ"/>
    <property type="match status" value="1"/>
</dbReference>
<keyword evidence="5" id="KW-1185">Reference proteome</keyword>
<dbReference type="InterPro" id="IPR029062">
    <property type="entry name" value="Class_I_gatase-like"/>
</dbReference>
<protein>
    <recommendedName>
        <fullName evidence="1">D-lactate dehydratase</fullName>
        <ecNumber evidence="1">4.2.1.130</ecNumber>
    </recommendedName>
</protein>
<evidence type="ECO:0000313" key="5">
    <source>
        <dbReference type="Proteomes" id="UP001151582"/>
    </source>
</evidence>
<dbReference type="EMBL" id="JANBQB010000014">
    <property type="protein sequence ID" value="KAJ1984633.1"/>
    <property type="molecule type" value="Genomic_DNA"/>
</dbReference>